<feature type="domain" description="NAD-dependent epimerase/dehydratase" evidence="9">
    <location>
        <begin position="34"/>
        <end position="257"/>
    </location>
</feature>
<dbReference type="GO" id="GO:0050577">
    <property type="term" value="F:GDP-L-fucose synthase activity"/>
    <property type="evidence" value="ECO:0007669"/>
    <property type="project" value="UniProtKB-EC"/>
</dbReference>
<comment type="function">
    <text evidence="1">Catalyzes the two-step NADP-dependent conversion of GDP-4-dehydro-6-deoxy-D-mannose to GDP-fucose, involving an epimerase and a reductase reaction.</text>
</comment>
<evidence type="ECO:0000256" key="4">
    <source>
        <dbReference type="ARBA" id="ARBA00012371"/>
    </source>
</evidence>
<dbReference type="Gene3D" id="3.90.25.10">
    <property type="entry name" value="UDP-galactose 4-epimerase, domain 1"/>
    <property type="match status" value="1"/>
</dbReference>
<dbReference type="PANTHER" id="PTHR43238:SF1">
    <property type="entry name" value="GDP-L-FUCOSE SYNTHASE"/>
    <property type="match status" value="1"/>
</dbReference>
<proteinExistence type="inferred from homology"/>
<comment type="similarity">
    <text evidence="3">Belongs to the NAD(P)-dependent epimerase/dehydratase family. Fucose synthase subfamily.</text>
</comment>
<keyword evidence="7" id="KW-0413">Isomerase</keyword>
<evidence type="ECO:0000256" key="2">
    <source>
        <dbReference type="ARBA" id="ARBA00004883"/>
    </source>
</evidence>
<evidence type="ECO:0000256" key="3">
    <source>
        <dbReference type="ARBA" id="ARBA00005959"/>
    </source>
</evidence>
<reference evidence="10" key="1">
    <citation type="submission" date="2025-08" db="UniProtKB">
        <authorList>
            <consortium name="Ensembl"/>
        </authorList>
    </citation>
    <scope>IDENTIFICATION</scope>
</reference>
<dbReference type="Ensembl" id="ENSSANT00000103578.1">
    <property type="protein sequence ID" value="ENSSANP00000097529.1"/>
    <property type="gene ID" value="ENSSANG00000048052.1"/>
</dbReference>
<dbReference type="Gene3D" id="3.40.50.720">
    <property type="entry name" value="NAD(P)-binding Rossmann-like Domain"/>
    <property type="match status" value="1"/>
</dbReference>
<evidence type="ECO:0000256" key="5">
    <source>
        <dbReference type="ARBA" id="ARBA00022857"/>
    </source>
</evidence>
<dbReference type="InterPro" id="IPR036291">
    <property type="entry name" value="NAD(P)-bd_dom_sf"/>
</dbReference>
<evidence type="ECO:0000256" key="7">
    <source>
        <dbReference type="ARBA" id="ARBA00023235"/>
    </source>
</evidence>
<name>A0A671SNH9_9TELE</name>
<dbReference type="Pfam" id="PF01370">
    <property type="entry name" value="Epimerase"/>
    <property type="match status" value="1"/>
</dbReference>
<evidence type="ECO:0000256" key="1">
    <source>
        <dbReference type="ARBA" id="ARBA00002870"/>
    </source>
</evidence>
<evidence type="ECO:0000313" key="11">
    <source>
        <dbReference type="Proteomes" id="UP000472260"/>
    </source>
</evidence>
<keyword evidence="6" id="KW-0560">Oxidoreductase</keyword>
<gene>
    <name evidence="10" type="primary">LOC107655839</name>
</gene>
<dbReference type="UniPathway" id="UPA00128">
    <property type="reaction ID" value="UER00191"/>
</dbReference>
<dbReference type="EC" id="1.1.1.271" evidence="4"/>
<evidence type="ECO:0000256" key="8">
    <source>
        <dbReference type="ARBA" id="ARBA00032995"/>
    </source>
</evidence>
<evidence type="ECO:0000259" key="9">
    <source>
        <dbReference type="Pfam" id="PF01370"/>
    </source>
</evidence>
<dbReference type="CDD" id="cd05239">
    <property type="entry name" value="GDP_FS_SDR_e"/>
    <property type="match status" value="1"/>
</dbReference>
<dbReference type="PANTHER" id="PTHR43238">
    <property type="entry name" value="GDP-L-FUCOSE SYNTHASE"/>
    <property type="match status" value="1"/>
</dbReference>
<evidence type="ECO:0000313" key="10">
    <source>
        <dbReference type="Ensembl" id="ENSSANP00000097529.1"/>
    </source>
</evidence>
<comment type="pathway">
    <text evidence="2">Nucleotide-sugar biosynthesis; GDP-L-fucose biosynthesis via de novo pathway; GDP-L-fucose from GDP-alpha-D-mannose: step 2/2.</text>
</comment>
<accession>A0A671SNH9</accession>
<organism evidence="10 11">
    <name type="scientific">Sinocyclocheilus anshuiensis</name>
    <dbReference type="NCBI Taxonomy" id="1608454"/>
    <lineage>
        <taxon>Eukaryota</taxon>
        <taxon>Metazoa</taxon>
        <taxon>Chordata</taxon>
        <taxon>Craniata</taxon>
        <taxon>Vertebrata</taxon>
        <taxon>Euteleostomi</taxon>
        <taxon>Actinopterygii</taxon>
        <taxon>Neopterygii</taxon>
        <taxon>Teleostei</taxon>
        <taxon>Ostariophysi</taxon>
        <taxon>Cypriniformes</taxon>
        <taxon>Cyprinidae</taxon>
        <taxon>Cyprininae</taxon>
        <taxon>Sinocyclocheilus</taxon>
    </lineage>
</organism>
<keyword evidence="5" id="KW-0521">NADP</keyword>
<keyword evidence="11" id="KW-1185">Reference proteome</keyword>
<evidence type="ECO:0000256" key="6">
    <source>
        <dbReference type="ARBA" id="ARBA00023002"/>
    </source>
</evidence>
<dbReference type="HAMAP" id="MF_00956">
    <property type="entry name" value="GDP_fucose_synth"/>
    <property type="match status" value="1"/>
</dbReference>
<dbReference type="Proteomes" id="UP000472260">
    <property type="component" value="Unassembled WGS sequence"/>
</dbReference>
<protein>
    <recommendedName>
        <fullName evidence="4">GDP-L-fucose synthase</fullName>
        <ecNumber evidence="4">1.1.1.271</ecNumber>
    </recommendedName>
    <alternativeName>
        <fullName evidence="8">GDP-4-keto-6-deoxy-D-mannose-3,5-epimerase-4-reductase</fullName>
    </alternativeName>
</protein>
<reference evidence="10" key="2">
    <citation type="submission" date="2025-09" db="UniProtKB">
        <authorList>
            <consortium name="Ensembl"/>
        </authorList>
    </citation>
    <scope>IDENTIFICATION</scope>
</reference>
<dbReference type="GO" id="GO:0042351">
    <property type="term" value="P:'de novo' GDP-L-fucose biosynthetic process"/>
    <property type="evidence" value="ECO:0007669"/>
    <property type="project" value="UniProtKB-UniPathway"/>
</dbReference>
<dbReference type="InterPro" id="IPR028614">
    <property type="entry name" value="GDP_fucose/colitose_synth"/>
</dbReference>
<dbReference type="SUPFAM" id="SSF51735">
    <property type="entry name" value="NAD(P)-binding Rossmann-fold domains"/>
    <property type="match status" value="1"/>
</dbReference>
<dbReference type="GO" id="GO:0016853">
    <property type="term" value="F:isomerase activity"/>
    <property type="evidence" value="ECO:0007669"/>
    <property type="project" value="UniProtKB-KW"/>
</dbReference>
<dbReference type="AlphaFoldDB" id="A0A671SNH9"/>
<dbReference type="InterPro" id="IPR001509">
    <property type="entry name" value="Epimerase_deHydtase"/>
</dbReference>
<sequence length="405" mass="46375">MKIWPPSELSSQETDFNYSDTREQMNGSVWPMRVLVTGGSGLVGRAIEWVVKTEGEEREGEEWIFLSSKEANLMSAEETRAAFEKHRPTHVIHLAAMVGGLFRNMRQNLDFWRNNVFINDNVLQAAHEFGVVKVVSCLSTCIFPDKTTYPIDETMIHNGPPHESNFGYAFAKRMIDVQNRAYFQQYGLRYTAVIPTNVFGPHDNFNIEDGHVLPGLIHKTYLAKSETHATFWEDLEPHLSSVHMVNLFHVFVCIIEEGKPLQVWGSGRALRQFIYSLDLARLFLWVLREYDEVEPIILSVGEEDELSIKFAADAVVEALGFEGDVIYDTSKADGQFKKTASNTKLRKYLPDFKFTPFRAGDHSHTHAITKCFSNSGKKKNLYRSFAFFQPSRRRVIGLWPIYNGF</sequence>